<dbReference type="HAMAP" id="MF_02238">
    <property type="entry name" value="DSD"/>
    <property type="match status" value="1"/>
</dbReference>
<feature type="binding site" evidence="2">
    <location>
        <position position="539"/>
    </location>
    <ligand>
        <name>Mg(2+)</name>
        <dbReference type="ChEBI" id="CHEBI:18420"/>
    </ligand>
</feature>
<comment type="pathway">
    <text evidence="2">Aromatic compound metabolism; 3,4-dihydroxybenzoate biosynthesis.</text>
</comment>
<feature type="domain" description="VOC" evidence="3">
    <location>
        <begin position="462"/>
        <end position="607"/>
    </location>
</feature>
<feature type="binding site" evidence="2">
    <location>
        <position position="165"/>
    </location>
    <ligand>
        <name>a divalent metal cation</name>
        <dbReference type="ChEBI" id="CHEBI:60240"/>
        <note>catalytic</note>
    </ligand>
</feature>
<dbReference type="EMBL" id="RKMF01000010">
    <property type="protein sequence ID" value="ROZ62879.1"/>
    <property type="molecule type" value="Genomic_DNA"/>
</dbReference>
<dbReference type="InterPro" id="IPR004360">
    <property type="entry name" value="Glyas_Fos-R_dOase_dom"/>
</dbReference>
<feature type="binding site" evidence="2">
    <location>
        <position position="465"/>
    </location>
    <ligand>
        <name>Mg(2+)</name>
        <dbReference type="ChEBI" id="CHEBI:18420"/>
    </ligand>
</feature>
<dbReference type="GO" id="GO:0046279">
    <property type="term" value="P:3,4-dihydroxybenzoate biosynthetic process"/>
    <property type="evidence" value="ECO:0007669"/>
    <property type="project" value="UniProtKB-UniRule"/>
</dbReference>
<keyword evidence="2" id="KW-0479">Metal-binding</keyword>
<dbReference type="InterPro" id="IPR043700">
    <property type="entry name" value="DSD"/>
</dbReference>
<dbReference type="UniPathway" id="UPA00088"/>
<dbReference type="Gene3D" id="3.20.20.150">
    <property type="entry name" value="Divalent-metal-dependent TIM barrel enzymes"/>
    <property type="match status" value="1"/>
</dbReference>
<protein>
    <recommendedName>
        <fullName evidence="2">3-dehydroshikimate dehydratase</fullName>
        <shortName evidence="2">DSD</shortName>
        <ecNumber evidence="2">4.2.1.118</ecNumber>
    </recommendedName>
</protein>
<accession>A0A3N3ZSJ3</accession>
<keyword evidence="2" id="KW-0456">Lyase</keyword>
<sequence length="652" mass="71633">MRTSIATVCLSGTLEEKLDAVASAGFDGVEIFTQDLLVSPTAPEEVRARAADLGLCLDLYQPFRNGVELAPDKFDDALRRLRRTAELMNRLGTPTLLVCSNVSPDAVADDDLVAEQLHRMGEVAADHGVRLAYEALAWGTHVHGHDHAHRLVLAADHPNVGTCLDSFHILSRGGDPASIQDMDGDKIFFVQLADAPLMRLDVLSWSRHHRVFPGEGDFDLVDVMTRLVRSGYSGPVSLEIFNDSFRQADVVRTAVDGLRSLRWLEDRTRSAMASELSASPGTEGSVGAGTRGTTDRLELQTLPKISAPSGWDFVELRTTDLGDTTRLLHRLGFRLGGHHRSKDVQVWLQGDVRVVVSEAGEGTRRQPDLDPRERPGRRPVAEIAGLGYEVEDPAAAYQRALQLGSDPVNRSELPGEAVLRGVWAPDGTEIFFGPAPGAGVPAWLEEFGVESEATGFADLITGIDHVNVAQKWQHYDEGVLFYTSVLALEAAAAQDVPGPSGLVRSQVMRSPDGAVRMPLNLAPTAAEQGSFVGVAYPEHIALASTDVREVARRAMRRGLEFLTVPENYYEDLVTRFDLDPATVAELRELNLLYDRDEHGEFLHFYTRTLGDLFMEVVERRGYQGFGAEDAPVRLAAQYRLQSRETSAEQRWT</sequence>
<keyword evidence="5" id="KW-1185">Reference proteome</keyword>
<feature type="binding site" evidence="2">
    <location>
        <position position="134"/>
    </location>
    <ligand>
        <name>a divalent metal cation</name>
        <dbReference type="ChEBI" id="CHEBI:60240"/>
        <note>catalytic</note>
    </ligand>
</feature>
<feature type="binding site" evidence="2">
    <location>
        <position position="615"/>
    </location>
    <ligand>
        <name>Mg(2+)</name>
        <dbReference type="ChEBI" id="CHEBI:18420"/>
    </ligand>
</feature>
<dbReference type="AlphaFoldDB" id="A0A3N3ZSJ3"/>
<dbReference type="Pfam" id="PF00903">
    <property type="entry name" value="Glyoxalase"/>
    <property type="match status" value="1"/>
</dbReference>
<dbReference type="GO" id="GO:0016853">
    <property type="term" value="F:isomerase activity"/>
    <property type="evidence" value="ECO:0007669"/>
    <property type="project" value="UniProtKB-KW"/>
</dbReference>
<dbReference type="PROSITE" id="PS51819">
    <property type="entry name" value="VOC"/>
    <property type="match status" value="2"/>
</dbReference>
<evidence type="ECO:0000256" key="2">
    <source>
        <dbReference type="HAMAP-Rule" id="MF_02238"/>
    </source>
</evidence>
<dbReference type="RefSeq" id="WP_123825440.1">
    <property type="nucleotide sequence ID" value="NZ_RKMF01000010.1"/>
</dbReference>
<dbReference type="InterPro" id="IPR013022">
    <property type="entry name" value="Xyl_isomerase-like_TIM-brl"/>
</dbReference>
<proteinExistence type="inferred from homology"/>
<dbReference type="EC" id="4.2.1.118" evidence="2"/>
<evidence type="ECO:0000259" key="3">
    <source>
        <dbReference type="PROSITE" id="PS51819"/>
    </source>
</evidence>
<dbReference type="Proteomes" id="UP000270616">
    <property type="component" value="Unassembled WGS sequence"/>
</dbReference>
<dbReference type="InterPro" id="IPR029068">
    <property type="entry name" value="Glyas_Bleomycin-R_OHBP_Dase"/>
</dbReference>
<dbReference type="Pfam" id="PF01261">
    <property type="entry name" value="AP_endonuc_2"/>
    <property type="match status" value="1"/>
</dbReference>
<dbReference type="PANTHER" id="PTHR12110">
    <property type="entry name" value="HYDROXYPYRUVATE ISOMERASE"/>
    <property type="match status" value="1"/>
</dbReference>
<feature type="binding site" evidence="2">
    <location>
        <position position="239"/>
    </location>
    <ligand>
        <name>a divalent metal cation</name>
        <dbReference type="ChEBI" id="CHEBI:60240"/>
        <note>catalytic</note>
    </ligand>
</feature>
<evidence type="ECO:0000313" key="4">
    <source>
        <dbReference type="EMBL" id="ROZ62879.1"/>
    </source>
</evidence>
<keyword evidence="4" id="KW-0413">Isomerase</keyword>
<dbReference type="GO" id="GO:0046565">
    <property type="term" value="F:3-dehydroshikimate dehydratase activity"/>
    <property type="evidence" value="ECO:0007669"/>
    <property type="project" value="UniProtKB-UniRule"/>
</dbReference>
<feature type="binding site" evidence="2">
    <location>
        <position position="191"/>
    </location>
    <ligand>
        <name>a divalent metal cation</name>
        <dbReference type="ChEBI" id="CHEBI:60240"/>
        <note>catalytic</note>
    </ligand>
</feature>
<comment type="function">
    <text evidence="2">Catalyzes the conversion of 3-dehydroshikimate to protocatechuate (3,4-dihydroxybenzoate), a common intermediate of quinate and shikimate degradation pathways.</text>
</comment>
<feature type="domain" description="VOC" evidence="3">
    <location>
        <begin position="310"/>
        <end position="435"/>
    </location>
</feature>
<evidence type="ECO:0000256" key="1">
    <source>
        <dbReference type="ARBA" id="ARBA00023277"/>
    </source>
</evidence>
<keyword evidence="4" id="KW-0670">Pyruvate</keyword>
<dbReference type="Pfam" id="PF14696">
    <property type="entry name" value="Glyoxalase_5"/>
    <property type="match status" value="1"/>
</dbReference>
<dbReference type="SUPFAM" id="SSF51658">
    <property type="entry name" value="Xylose isomerase-like"/>
    <property type="match status" value="1"/>
</dbReference>
<dbReference type="SUPFAM" id="SSF54593">
    <property type="entry name" value="Glyoxalase/Bleomycin resistance protein/Dihydroxybiphenyl dioxygenase"/>
    <property type="match status" value="1"/>
</dbReference>
<dbReference type="Gene3D" id="3.10.180.10">
    <property type="entry name" value="2,3-Dihydroxybiphenyl 1,2-Dioxygenase, domain 1"/>
    <property type="match status" value="2"/>
</dbReference>
<dbReference type="PANTHER" id="PTHR12110:SF21">
    <property type="entry name" value="XYLOSE ISOMERASE-LIKE TIM BARREL DOMAIN-CONTAINING PROTEIN"/>
    <property type="match status" value="1"/>
</dbReference>
<evidence type="ECO:0000313" key="5">
    <source>
        <dbReference type="Proteomes" id="UP000270616"/>
    </source>
</evidence>
<comment type="similarity">
    <text evidence="2">Belongs to the bacterial two-domain DSD family.</text>
</comment>
<dbReference type="InterPro" id="IPR050312">
    <property type="entry name" value="IolE/XylAMocC-like"/>
</dbReference>
<reference evidence="4 5" key="1">
    <citation type="submission" date="2018-10" db="EMBL/GenBank/DDBJ databases">
        <title>Kocuria sp. M5W7-7, whole genome shotgun sequence.</title>
        <authorList>
            <person name="Tuo L."/>
        </authorList>
    </citation>
    <scope>NUCLEOTIDE SEQUENCE [LARGE SCALE GENOMIC DNA]</scope>
    <source>
        <strain evidence="4 5">M5W7-7</strain>
    </source>
</reference>
<comment type="cofactor">
    <cofactor evidence="2">
        <name>a divalent metal cation</name>
        <dbReference type="ChEBI" id="CHEBI:60240"/>
    </cofactor>
</comment>
<name>A0A3N3ZSJ3_9MICC</name>
<keyword evidence="1" id="KW-0119">Carbohydrate metabolism</keyword>
<dbReference type="InterPro" id="IPR036237">
    <property type="entry name" value="Xyl_isomerase-like_sf"/>
</dbReference>
<organism evidence="4 5">
    <name type="scientific">Kocuria soli</name>
    <dbReference type="NCBI Taxonomy" id="2485125"/>
    <lineage>
        <taxon>Bacteria</taxon>
        <taxon>Bacillati</taxon>
        <taxon>Actinomycetota</taxon>
        <taxon>Actinomycetes</taxon>
        <taxon>Micrococcales</taxon>
        <taxon>Micrococcaceae</taxon>
        <taxon>Kocuria</taxon>
    </lineage>
</organism>
<dbReference type="OrthoDB" id="9780241at2"/>
<comment type="caution">
    <text evidence="4">The sequence shown here is derived from an EMBL/GenBank/DDBJ whole genome shotgun (WGS) entry which is preliminary data.</text>
</comment>
<comment type="catalytic activity">
    <reaction evidence="2">
        <text>3-dehydroshikimate = 3,4-dihydroxybenzoate + H2O</text>
        <dbReference type="Rhea" id="RHEA:24848"/>
        <dbReference type="ChEBI" id="CHEBI:15377"/>
        <dbReference type="ChEBI" id="CHEBI:16630"/>
        <dbReference type="ChEBI" id="CHEBI:36241"/>
        <dbReference type="EC" id="4.2.1.118"/>
    </reaction>
</comment>
<dbReference type="InterPro" id="IPR037523">
    <property type="entry name" value="VOC_core"/>
</dbReference>
<dbReference type="GO" id="GO:0046872">
    <property type="term" value="F:metal ion binding"/>
    <property type="evidence" value="ECO:0007669"/>
    <property type="project" value="UniProtKB-UniRule"/>
</dbReference>
<gene>
    <name evidence="4" type="ORF">EDL96_08910</name>
</gene>